<evidence type="ECO:0000313" key="9">
    <source>
        <dbReference type="Proteomes" id="UP000092462"/>
    </source>
</evidence>
<keyword evidence="4" id="KW-0677">Repeat</keyword>
<keyword evidence="5" id="KW-0106">Calcium</keyword>
<dbReference type="PANTHER" id="PTHR46212">
    <property type="entry name" value="PEFLIN"/>
    <property type="match status" value="1"/>
</dbReference>
<accession>A0A1B0D4A2</accession>
<feature type="compositionally biased region" description="Gly residues" evidence="6">
    <location>
        <begin position="1"/>
        <end position="41"/>
    </location>
</feature>
<evidence type="ECO:0000256" key="5">
    <source>
        <dbReference type="ARBA" id="ARBA00022837"/>
    </source>
</evidence>
<dbReference type="InterPro" id="IPR051426">
    <property type="entry name" value="Peflin/Sorcin_CaBP"/>
</dbReference>
<dbReference type="VEuPathDB" id="VectorBase:PPAPM1_004446"/>
<dbReference type="InterPro" id="IPR011992">
    <property type="entry name" value="EF-hand-dom_pair"/>
</dbReference>
<dbReference type="Gene3D" id="1.10.238.10">
    <property type="entry name" value="EF-hand"/>
    <property type="match status" value="1"/>
</dbReference>
<comment type="subcellular location">
    <subcellularLocation>
        <location evidence="1">Cytoplasm</location>
    </subcellularLocation>
</comment>
<feature type="domain" description="EF-hand" evidence="7">
    <location>
        <begin position="118"/>
        <end position="153"/>
    </location>
</feature>
<evidence type="ECO:0000256" key="2">
    <source>
        <dbReference type="ARBA" id="ARBA00022490"/>
    </source>
</evidence>
<organism evidence="8 9">
    <name type="scientific">Phlebotomus papatasi</name>
    <name type="common">Sandfly</name>
    <dbReference type="NCBI Taxonomy" id="29031"/>
    <lineage>
        <taxon>Eukaryota</taxon>
        <taxon>Metazoa</taxon>
        <taxon>Ecdysozoa</taxon>
        <taxon>Arthropoda</taxon>
        <taxon>Hexapoda</taxon>
        <taxon>Insecta</taxon>
        <taxon>Pterygota</taxon>
        <taxon>Neoptera</taxon>
        <taxon>Endopterygota</taxon>
        <taxon>Diptera</taxon>
        <taxon>Nematocera</taxon>
        <taxon>Psychodoidea</taxon>
        <taxon>Psychodidae</taxon>
        <taxon>Phlebotomus</taxon>
        <taxon>Phlebotomus</taxon>
    </lineage>
</organism>
<dbReference type="EnsemblMetazoa" id="PPAI002240-RA">
    <property type="protein sequence ID" value="PPAI002240-PA"/>
    <property type="gene ID" value="PPAI002240"/>
</dbReference>
<evidence type="ECO:0000313" key="8">
    <source>
        <dbReference type="EnsemblMetazoa" id="PPAI002240-PA"/>
    </source>
</evidence>
<evidence type="ECO:0000256" key="6">
    <source>
        <dbReference type="SAM" id="MobiDB-lite"/>
    </source>
</evidence>
<feature type="domain" description="EF-hand" evidence="7">
    <location>
        <begin position="51"/>
        <end position="86"/>
    </location>
</feature>
<keyword evidence="2" id="KW-0963">Cytoplasm</keyword>
<dbReference type="PANTHER" id="PTHR46212:SF3">
    <property type="entry name" value="GH27120P"/>
    <property type="match status" value="1"/>
</dbReference>
<evidence type="ECO:0000256" key="4">
    <source>
        <dbReference type="ARBA" id="ARBA00022737"/>
    </source>
</evidence>
<evidence type="ECO:0000256" key="3">
    <source>
        <dbReference type="ARBA" id="ARBA00022723"/>
    </source>
</evidence>
<dbReference type="CDD" id="cd16184">
    <property type="entry name" value="EFh_PEF_peflin"/>
    <property type="match status" value="1"/>
</dbReference>
<dbReference type="GO" id="GO:0005509">
    <property type="term" value="F:calcium ion binding"/>
    <property type="evidence" value="ECO:0007669"/>
    <property type="project" value="InterPro"/>
</dbReference>
<dbReference type="Pfam" id="PF13499">
    <property type="entry name" value="EF-hand_7"/>
    <property type="match status" value="2"/>
</dbReference>
<protein>
    <recommendedName>
        <fullName evidence="7">EF-hand domain-containing protein</fullName>
    </recommendedName>
</protein>
<sequence>MAYPGYQGGYGGYGGQQPQGSFGGQPPQGGYPGQQPQGGYGAPPQMMGMPGINPETQRIFQVVDRDRSGKINAEELKGALVNGKGQNFSDTACRLMIGMFDQDHSGTIDINEFDKLYNYINQWLNAFKSYDRDQSGHIDEGELSSAFQQMGFRFSQDFIRFLVHKSDPKNHREISVDQFIVLCVQIQRFTEAFRQRDSEQKGIIQISFEDFISVALSCST</sequence>
<dbReference type="AlphaFoldDB" id="A0A1B0D4A2"/>
<keyword evidence="3" id="KW-0479">Metal-binding</keyword>
<dbReference type="GO" id="GO:0048306">
    <property type="term" value="F:calcium-dependent protein binding"/>
    <property type="evidence" value="ECO:0007669"/>
    <property type="project" value="UniProtKB-ARBA"/>
</dbReference>
<dbReference type="VEuPathDB" id="VectorBase:PPAI002240"/>
<proteinExistence type="predicted"/>
<dbReference type="PROSITE" id="PS00018">
    <property type="entry name" value="EF_HAND_1"/>
    <property type="match status" value="2"/>
</dbReference>
<dbReference type="GO" id="GO:0005737">
    <property type="term" value="C:cytoplasm"/>
    <property type="evidence" value="ECO:0007669"/>
    <property type="project" value="UniProtKB-SubCell"/>
</dbReference>
<dbReference type="PROSITE" id="PS50222">
    <property type="entry name" value="EF_HAND_2"/>
    <property type="match status" value="2"/>
</dbReference>
<dbReference type="Proteomes" id="UP000092462">
    <property type="component" value="Unassembled WGS sequence"/>
</dbReference>
<reference evidence="8" key="1">
    <citation type="submission" date="2022-08" db="UniProtKB">
        <authorList>
            <consortium name="EnsemblMetazoa"/>
        </authorList>
    </citation>
    <scope>IDENTIFICATION</scope>
    <source>
        <strain evidence="8">Israel</strain>
    </source>
</reference>
<evidence type="ECO:0000256" key="1">
    <source>
        <dbReference type="ARBA" id="ARBA00004496"/>
    </source>
</evidence>
<evidence type="ECO:0000259" key="7">
    <source>
        <dbReference type="PROSITE" id="PS50222"/>
    </source>
</evidence>
<keyword evidence="9" id="KW-1185">Reference proteome</keyword>
<feature type="region of interest" description="Disordered" evidence="6">
    <location>
        <begin position="1"/>
        <end position="49"/>
    </location>
</feature>
<dbReference type="SUPFAM" id="SSF47473">
    <property type="entry name" value="EF-hand"/>
    <property type="match status" value="1"/>
</dbReference>
<dbReference type="InterPro" id="IPR002048">
    <property type="entry name" value="EF_hand_dom"/>
</dbReference>
<dbReference type="EMBL" id="AJVK01024242">
    <property type="status" value="NOT_ANNOTATED_CDS"/>
    <property type="molecule type" value="Genomic_DNA"/>
</dbReference>
<name>A0A1B0D4A2_PHLPP</name>
<dbReference type="InterPro" id="IPR018247">
    <property type="entry name" value="EF_Hand_1_Ca_BS"/>
</dbReference>
<dbReference type="SMART" id="SM00054">
    <property type="entry name" value="EFh"/>
    <property type="match status" value="3"/>
</dbReference>